<gene>
    <name evidence="1" type="ORF">HPB50_000340</name>
</gene>
<comment type="caution">
    <text evidence="1">The sequence shown here is derived from an EMBL/GenBank/DDBJ whole genome shotgun (WGS) entry which is preliminary data.</text>
</comment>
<proteinExistence type="predicted"/>
<name>A0ACB7S5W0_HYAAI</name>
<accession>A0ACB7S5W0</accession>
<keyword evidence="2" id="KW-1185">Reference proteome</keyword>
<evidence type="ECO:0000313" key="2">
    <source>
        <dbReference type="Proteomes" id="UP000821845"/>
    </source>
</evidence>
<organism evidence="1 2">
    <name type="scientific">Hyalomma asiaticum</name>
    <name type="common">Tick</name>
    <dbReference type="NCBI Taxonomy" id="266040"/>
    <lineage>
        <taxon>Eukaryota</taxon>
        <taxon>Metazoa</taxon>
        <taxon>Ecdysozoa</taxon>
        <taxon>Arthropoda</taxon>
        <taxon>Chelicerata</taxon>
        <taxon>Arachnida</taxon>
        <taxon>Acari</taxon>
        <taxon>Parasitiformes</taxon>
        <taxon>Ixodida</taxon>
        <taxon>Ixodoidea</taxon>
        <taxon>Ixodidae</taxon>
        <taxon>Hyalomminae</taxon>
        <taxon>Hyalomma</taxon>
    </lineage>
</organism>
<dbReference type="EMBL" id="CM023485">
    <property type="protein sequence ID" value="KAH6929472.1"/>
    <property type="molecule type" value="Genomic_DNA"/>
</dbReference>
<dbReference type="Proteomes" id="UP000821845">
    <property type="component" value="Chromosome 5"/>
</dbReference>
<protein>
    <submittedName>
        <fullName evidence="1">Uncharacterized protein</fullName>
    </submittedName>
</protein>
<reference evidence="1" key="1">
    <citation type="submission" date="2020-05" db="EMBL/GenBank/DDBJ databases">
        <title>Large-scale comparative analyses of tick genomes elucidate their genetic diversity and vector capacities.</title>
        <authorList>
            <person name="Jia N."/>
            <person name="Wang J."/>
            <person name="Shi W."/>
            <person name="Du L."/>
            <person name="Sun Y."/>
            <person name="Zhan W."/>
            <person name="Jiang J."/>
            <person name="Wang Q."/>
            <person name="Zhang B."/>
            <person name="Ji P."/>
            <person name="Sakyi L.B."/>
            <person name="Cui X."/>
            <person name="Yuan T."/>
            <person name="Jiang B."/>
            <person name="Yang W."/>
            <person name="Lam T.T.-Y."/>
            <person name="Chang Q."/>
            <person name="Ding S."/>
            <person name="Wang X."/>
            <person name="Zhu J."/>
            <person name="Ruan X."/>
            <person name="Zhao L."/>
            <person name="Wei J."/>
            <person name="Que T."/>
            <person name="Du C."/>
            <person name="Cheng J."/>
            <person name="Dai P."/>
            <person name="Han X."/>
            <person name="Huang E."/>
            <person name="Gao Y."/>
            <person name="Liu J."/>
            <person name="Shao H."/>
            <person name="Ye R."/>
            <person name="Li L."/>
            <person name="Wei W."/>
            <person name="Wang X."/>
            <person name="Wang C."/>
            <person name="Yang T."/>
            <person name="Huo Q."/>
            <person name="Li W."/>
            <person name="Guo W."/>
            <person name="Chen H."/>
            <person name="Zhou L."/>
            <person name="Ni X."/>
            <person name="Tian J."/>
            <person name="Zhou Y."/>
            <person name="Sheng Y."/>
            <person name="Liu T."/>
            <person name="Pan Y."/>
            <person name="Xia L."/>
            <person name="Li J."/>
            <person name="Zhao F."/>
            <person name="Cao W."/>
        </authorList>
    </citation>
    <scope>NUCLEOTIDE SEQUENCE</scope>
    <source>
        <strain evidence="1">Hyas-2018</strain>
    </source>
</reference>
<sequence length="156" mass="17908">MNRLGKPWRLGGLSTREQICETGAHLFRTYGPIVSEKFSGRYTVVHLFSPKDFHTVIQEEGDTPFRIGMAALKHYRDEVPKEYADASILHLQGEKWNRLRCATQEHVLRNQAATSYVSALDAVAQDALNIIDDLVDDQREIPDCFDFMRRWALEGK</sequence>
<evidence type="ECO:0000313" key="1">
    <source>
        <dbReference type="EMBL" id="KAH6929472.1"/>
    </source>
</evidence>